<feature type="transmembrane region" description="Helical" evidence="6">
    <location>
        <begin position="679"/>
        <end position="698"/>
    </location>
</feature>
<keyword evidence="9" id="KW-1185">Reference proteome</keyword>
<dbReference type="Proteomes" id="UP000236047">
    <property type="component" value="Unassembled WGS sequence"/>
</dbReference>
<organism evidence="8 9">
    <name type="scientific">Streptomyces noursei</name>
    <name type="common">Streptomyces albulus</name>
    <dbReference type="NCBI Taxonomy" id="1971"/>
    <lineage>
        <taxon>Bacteria</taxon>
        <taxon>Bacillati</taxon>
        <taxon>Actinomycetota</taxon>
        <taxon>Actinomycetes</taxon>
        <taxon>Kitasatosporales</taxon>
        <taxon>Streptomycetaceae</taxon>
        <taxon>Streptomyces</taxon>
    </lineage>
</organism>
<dbReference type="GO" id="GO:0005886">
    <property type="term" value="C:plasma membrane"/>
    <property type="evidence" value="ECO:0007669"/>
    <property type="project" value="UniProtKB-SubCell"/>
</dbReference>
<comment type="subcellular location">
    <subcellularLocation>
        <location evidence="1">Cell membrane</location>
        <topology evidence="1">Multi-pass membrane protein</topology>
    </subcellularLocation>
</comment>
<keyword evidence="2" id="KW-1003">Cell membrane</keyword>
<feature type="transmembrane region" description="Helical" evidence="6">
    <location>
        <begin position="305"/>
        <end position="330"/>
    </location>
</feature>
<dbReference type="AlphaFoldDB" id="A0A2N8PAS7"/>
<feature type="transmembrane region" description="Helical" evidence="6">
    <location>
        <begin position="377"/>
        <end position="397"/>
    </location>
</feature>
<dbReference type="SUPFAM" id="SSF82866">
    <property type="entry name" value="Multidrug efflux transporter AcrB transmembrane domain"/>
    <property type="match status" value="2"/>
</dbReference>
<dbReference type="Pfam" id="PF03176">
    <property type="entry name" value="MMPL"/>
    <property type="match status" value="2"/>
</dbReference>
<comment type="caution">
    <text evidence="8">The sequence shown here is derived from an EMBL/GenBank/DDBJ whole genome shotgun (WGS) entry which is preliminary data.</text>
</comment>
<dbReference type="Gene3D" id="1.20.1640.10">
    <property type="entry name" value="Multidrug efflux transporter AcrB transmembrane domain"/>
    <property type="match status" value="2"/>
</dbReference>
<dbReference type="PANTHER" id="PTHR33406:SF13">
    <property type="entry name" value="MEMBRANE PROTEIN YDFJ"/>
    <property type="match status" value="1"/>
</dbReference>
<accession>A0A2N8PAS7</accession>
<evidence type="ECO:0000256" key="5">
    <source>
        <dbReference type="ARBA" id="ARBA00023136"/>
    </source>
</evidence>
<proteinExistence type="predicted"/>
<protein>
    <recommendedName>
        <fullName evidence="7">SSD domain-containing protein</fullName>
    </recommendedName>
</protein>
<feature type="domain" description="SSD" evidence="7">
    <location>
        <begin position="572"/>
        <end position="705"/>
    </location>
</feature>
<feature type="transmembrane region" description="Helical" evidence="6">
    <location>
        <begin position="186"/>
        <end position="213"/>
    </location>
</feature>
<dbReference type="PANTHER" id="PTHR33406">
    <property type="entry name" value="MEMBRANE PROTEIN MJ1562-RELATED"/>
    <property type="match status" value="1"/>
</dbReference>
<feature type="transmembrane region" description="Helical" evidence="6">
    <location>
        <begin position="647"/>
        <end position="673"/>
    </location>
</feature>
<dbReference type="PROSITE" id="PS50156">
    <property type="entry name" value="SSD"/>
    <property type="match status" value="1"/>
</dbReference>
<evidence type="ECO:0000313" key="9">
    <source>
        <dbReference type="Proteomes" id="UP000236047"/>
    </source>
</evidence>
<feature type="transmembrane region" description="Helical" evidence="6">
    <location>
        <begin position="233"/>
        <end position="250"/>
    </location>
</feature>
<evidence type="ECO:0000256" key="2">
    <source>
        <dbReference type="ARBA" id="ARBA00022475"/>
    </source>
</evidence>
<evidence type="ECO:0000256" key="1">
    <source>
        <dbReference type="ARBA" id="ARBA00004651"/>
    </source>
</evidence>
<keyword evidence="4 6" id="KW-1133">Transmembrane helix</keyword>
<feature type="transmembrane region" description="Helical" evidence="6">
    <location>
        <begin position="564"/>
        <end position="586"/>
    </location>
</feature>
<feature type="transmembrane region" description="Helical" evidence="6">
    <location>
        <begin position="20"/>
        <end position="38"/>
    </location>
</feature>
<evidence type="ECO:0000259" key="7">
    <source>
        <dbReference type="PROSITE" id="PS50156"/>
    </source>
</evidence>
<sequence length="731" mass="77385">MRELPVRAARWSALHPWRAITGWLVFVVLCLGLGAAVGTHNATTEDYRVGEAGQAEAMASEGHLQHKPTEQVLVSARSGALDRPAAEAAARDVAARMAKLPEVESVAAPHTARNGQVIMVEVTMRGPELEARKHVDPLRAQTTAAQRSHPALLVEETGGPSISKGVDAQRGDDLALSEAITLPATLVTLLLAFGSLVMATVPLLLAISSIAAAMGLSMLASHLLPDAGVGTNVIILIGLAVGVDYTLFYLKREREERARSGGRLGPSAVVELAAATSGRAVVVSGLAVVVSTATLYLASDVIFSSLATGTIVVVLVAVASSLTVLPALLVKTGQRAERRAARRADGTRRPRIRRARRMRTGGTGRVWAALTRPASNYPILTLCVSVLLLLGLAAPLAGLKLVEMNRDTHSRAVPAMRTYDRLNAAFPEHRVLHQVVVRARPDRAGEVASALRELGRRTQTDPLFTGRPRLRTSDDHRISVLELSVPYLGNSDEALRSLAHLRNGYLPATVGRIPGAEAGVTGDVARTADYPAHQTAKLPLVIGALLLVTFVMTTLAFRSVVLGLLGVVLNLLSAAGALGLLVLVFQGTWAEALLGFQSTGSIGSRVPLFLFVILFGLSMDYQVFVVSRIREAVLSGIPTRKAVVDGIGSSAAVVTSAAVVMVTVFASFVFLHIIEMKQIGFVLAAAVLLDAFVIRIMVLPAAMTLLGEASWWPSHGVPRTRRPAVAAVRVG</sequence>
<dbReference type="InterPro" id="IPR004869">
    <property type="entry name" value="MMPL_dom"/>
</dbReference>
<evidence type="ECO:0000256" key="6">
    <source>
        <dbReference type="SAM" id="Phobius"/>
    </source>
</evidence>
<dbReference type="InterPro" id="IPR050545">
    <property type="entry name" value="Mycobact_MmpL"/>
</dbReference>
<evidence type="ECO:0000256" key="4">
    <source>
        <dbReference type="ARBA" id="ARBA00022989"/>
    </source>
</evidence>
<dbReference type="InterPro" id="IPR000731">
    <property type="entry name" value="SSD"/>
</dbReference>
<feature type="transmembrane region" description="Helical" evidence="6">
    <location>
        <begin position="606"/>
        <end position="626"/>
    </location>
</feature>
<dbReference type="EMBL" id="LJSN01000003">
    <property type="protein sequence ID" value="PNE38131.1"/>
    <property type="molecule type" value="Genomic_DNA"/>
</dbReference>
<evidence type="ECO:0000256" key="3">
    <source>
        <dbReference type="ARBA" id="ARBA00022692"/>
    </source>
</evidence>
<gene>
    <name evidence="8" type="ORF">AOB60_28860</name>
</gene>
<name>A0A2N8PAS7_STRNR</name>
<reference evidence="9" key="1">
    <citation type="submission" date="2015-09" db="EMBL/GenBank/DDBJ databases">
        <authorList>
            <person name="Graham D.E."/>
            <person name="Mahan K.M."/>
            <person name="Klingeman D.M."/>
            <person name="Fida T."/>
            <person name="Giannone R.J."/>
            <person name="Hettich R.L."/>
            <person name="Parry R.J."/>
            <person name="Spain J.C."/>
        </authorList>
    </citation>
    <scope>NUCLEOTIDE SEQUENCE [LARGE SCALE GENOMIC DNA]</scope>
    <source>
        <strain evidence="9">JCM 4701</strain>
    </source>
</reference>
<keyword evidence="3 6" id="KW-0812">Transmembrane</keyword>
<feature type="transmembrane region" description="Helical" evidence="6">
    <location>
        <begin position="280"/>
        <end position="299"/>
    </location>
</feature>
<evidence type="ECO:0000313" key="8">
    <source>
        <dbReference type="EMBL" id="PNE38131.1"/>
    </source>
</evidence>
<keyword evidence="5 6" id="KW-0472">Membrane</keyword>
<feature type="transmembrane region" description="Helical" evidence="6">
    <location>
        <begin position="538"/>
        <end position="557"/>
    </location>
</feature>